<keyword evidence="2" id="KW-1185">Reference proteome</keyword>
<name>A0ABQ9YA93_9EUKA</name>
<evidence type="ECO:0000313" key="1">
    <source>
        <dbReference type="EMBL" id="KAK2960688.1"/>
    </source>
</evidence>
<evidence type="ECO:0000313" key="2">
    <source>
        <dbReference type="Proteomes" id="UP001281761"/>
    </source>
</evidence>
<sequence>MIVVSRTRFESPNGHIAPLTKLVSSDASFCVSVVAKSIELSSHQLTSGNSVLLDFSPSQPSFVECSEISTFIESWNVVNLTSSKSRPLIPARRLSQTCVGVSVSDSVGALQNTMVQDHNIGGSFLFQNNSISSSISTPWTSKDVFLTSAFSEIIKKELTFLTPPYTFEGEE</sequence>
<comment type="caution">
    <text evidence="1">The sequence shown here is derived from an EMBL/GenBank/DDBJ whole genome shotgun (WGS) entry which is preliminary data.</text>
</comment>
<gene>
    <name evidence="1" type="ORF">BLNAU_4343</name>
</gene>
<dbReference type="EMBL" id="JARBJD010000021">
    <property type="protein sequence ID" value="KAK2960688.1"/>
    <property type="molecule type" value="Genomic_DNA"/>
</dbReference>
<protein>
    <submittedName>
        <fullName evidence="1">Uncharacterized protein</fullName>
    </submittedName>
</protein>
<dbReference type="Proteomes" id="UP001281761">
    <property type="component" value="Unassembled WGS sequence"/>
</dbReference>
<proteinExistence type="predicted"/>
<organism evidence="1 2">
    <name type="scientific">Blattamonas nauphoetae</name>
    <dbReference type="NCBI Taxonomy" id="2049346"/>
    <lineage>
        <taxon>Eukaryota</taxon>
        <taxon>Metamonada</taxon>
        <taxon>Preaxostyla</taxon>
        <taxon>Oxymonadida</taxon>
        <taxon>Blattamonas</taxon>
    </lineage>
</organism>
<accession>A0ABQ9YA93</accession>
<reference evidence="1 2" key="1">
    <citation type="journal article" date="2022" name="bioRxiv">
        <title>Genomics of Preaxostyla Flagellates Illuminates Evolutionary Transitions and the Path Towards Mitochondrial Loss.</title>
        <authorList>
            <person name="Novak L.V.F."/>
            <person name="Treitli S.C."/>
            <person name="Pyrih J."/>
            <person name="Halakuc P."/>
            <person name="Pipaliya S.V."/>
            <person name="Vacek V."/>
            <person name="Brzon O."/>
            <person name="Soukal P."/>
            <person name="Eme L."/>
            <person name="Dacks J.B."/>
            <person name="Karnkowska A."/>
            <person name="Elias M."/>
            <person name="Hampl V."/>
        </authorList>
    </citation>
    <scope>NUCLEOTIDE SEQUENCE [LARGE SCALE GENOMIC DNA]</scope>
    <source>
        <strain evidence="1">NAU3</strain>
        <tissue evidence="1">Gut</tissue>
    </source>
</reference>